<dbReference type="Pfam" id="PF07730">
    <property type="entry name" value="HisKA_3"/>
    <property type="match status" value="1"/>
</dbReference>
<keyword evidence="5" id="KW-0547">Nucleotide-binding</keyword>
<dbReference type="Proteomes" id="UP001601444">
    <property type="component" value="Unassembled WGS sequence"/>
</dbReference>
<feature type="transmembrane region" description="Helical" evidence="10">
    <location>
        <begin position="121"/>
        <end position="139"/>
    </location>
</feature>
<feature type="domain" description="Histidine kinase/HSP90-like ATPase" evidence="11">
    <location>
        <begin position="311"/>
        <end position="401"/>
    </location>
</feature>
<feature type="region of interest" description="Disordered" evidence="9">
    <location>
        <begin position="1"/>
        <end position="21"/>
    </location>
</feature>
<evidence type="ECO:0000256" key="3">
    <source>
        <dbReference type="ARBA" id="ARBA00022553"/>
    </source>
</evidence>
<proteinExistence type="predicted"/>
<dbReference type="PANTHER" id="PTHR24421">
    <property type="entry name" value="NITRATE/NITRITE SENSOR PROTEIN NARX-RELATED"/>
    <property type="match status" value="1"/>
</dbReference>
<dbReference type="EMBL" id="JBIAMX010000004">
    <property type="protein sequence ID" value="MFF0542865.1"/>
    <property type="molecule type" value="Genomic_DNA"/>
</dbReference>
<evidence type="ECO:0000259" key="12">
    <source>
        <dbReference type="Pfam" id="PF07730"/>
    </source>
</evidence>
<evidence type="ECO:0000256" key="7">
    <source>
        <dbReference type="ARBA" id="ARBA00022840"/>
    </source>
</evidence>
<evidence type="ECO:0000256" key="5">
    <source>
        <dbReference type="ARBA" id="ARBA00022741"/>
    </source>
</evidence>
<comment type="caution">
    <text evidence="13">The sequence shown here is derived from an EMBL/GenBank/DDBJ whole genome shotgun (WGS) entry which is preliminary data.</text>
</comment>
<dbReference type="Gene3D" id="1.20.5.1930">
    <property type="match status" value="1"/>
</dbReference>
<dbReference type="InterPro" id="IPR050482">
    <property type="entry name" value="Sensor_HK_TwoCompSys"/>
</dbReference>
<evidence type="ECO:0000256" key="4">
    <source>
        <dbReference type="ARBA" id="ARBA00022679"/>
    </source>
</evidence>
<dbReference type="InterPro" id="IPR003594">
    <property type="entry name" value="HATPase_dom"/>
</dbReference>
<dbReference type="PANTHER" id="PTHR24421:SF10">
    <property type="entry name" value="NITRATE_NITRITE SENSOR PROTEIN NARQ"/>
    <property type="match status" value="1"/>
</dbReference>
<feature type="domain" description="Signal transduction histidine kinase subgroup 3 dimerisation and phosphoacceptor" evidence="12">
    <location>
        <begin position="199"/>
        <end position="264"/>
    </location>
</feature>
<dbReference type="Pfam" id="PF02518">
    <property type="entry name" value="HATPase_c"/>
    <property type="match status" value="1"/>
</dbReference>
<dbReference type="CDD" id="cd16917">
    <property type="entry name" value="HATPase_UhpB-NarQ-NarX-like"/>
    <property type="match status" value="1"/>
</dbReference>
<keyword evidence="10" id="KW-0812">Transmembrane</keyword>
<keyword evidence="3" id="KW-0597">Phosphoprotein</keyword>
<comment type="catalytic activity">
    <reaction evidence="1">
        <text>ATP + protein L-histidine = ADP + protein N-phospho-L-histidine.</text>
        <dbReference type="EC" id="2.7.13.3"/>
    </reaction>
</comment>
<accession>A0ABW6PKN2</accession>
<keyword evidence="10" id="KW-0472">Membrane</keyword>
<protein>
    <recommendedName>
        <fullName evidence="2">histidine kinase</fullName>
        <ecNumber evidence="2">2.7.13.3</ecNumber>
    </recommendedName>
</protein>
<evidence type="ECO:0000259" key="11">
    <source>
        <dbReference type="Pfam" id="PF02518"/>
    </source>
</evidence>
<gene>
    <name evidence="13" type="ORF">ACFYTF_08505</name>
</gene>
<evidence type="ECO:0000256" key="9">
    <source>
        <dbReference type="SAM" id="MobiDB-lite"/>
    </source>
</evidence>
<keyword evidence="6 13" id="KW-0418">Kinase</keyword>
<reference evidence="13 14" key="1">
    <citation type="submission" date="2024-10" db="EMBL/GenBank/DDBJ databases">
        <title>The Natural Products Discovery Center: Release of the First 8490 Sequenced Strains for Exploring Actinobacteria Biosynthetic Diversity.</title>
        <authorList>
            <person name="Kalkreuter E."/>
            <person name="Kautsar S.A."/>
            <person name="Yang D."/>
            <person name="Bader C.D."/>
            <person name="Teijaro C.N."/>
            <person name="Fluegel L."/>
            <person name="Davis C.M."/>
            <person name="Simpson J.R."/>
            <person name="Lauterbach L."/>
            <person name="Steele A.D."/>
            <person name="Gui C."/>
            <person name="Meng S."/>
            <person name="Li G."/>
            <person name="Viehrig K."/>
            <person name="Ye F."/>
            <person name="Su P."/>
            <person name="Kiefer A.F."/>
            <person name="Nichols A."/>
            <person name="Cepeda A.J."/>
            <person name="Yan W."/>
            <person name="Fan B."/>
            <person name="Jiang Y."/>
            <person name="Adhikari A."/>
            <person name="Zheng C.-J."/>
            <person name="Schuster L."/>
            <person name="Cowan T.M."/>
            <person name="Smanski M.J."/>
            <person name="Chevrette M.G."/>
            <person name="De Carvalho L.P.S."/>
            <person name="Shen B."/>
        </authorList>
    </citation>
    <scope>NUCLEOTIDE SEQUENCE [LARGE SCALE GENOMIC DNA]</scope>
    <source>
        <strain evidence="13 14">NPDC004045</strain>
    </source>
</reference>
<keyword evidence="10" id="KW-1133">Transmembrane helix</keyword>
<name>A0ABW6PKN2_9NOCA</name>
<evidence type="ECO:0000313" key="14">
    <source>
        <dbReference type="Proteomes" id="UP001601444"/>
    </source>
</evidence>
<keyword evidence="7" id="KW-0067">ATP-binding</keyword>
<evidence type="ECO:0000256" key="6">
    <source>
        <dbReference type="ARBA" id="ARBA00022777"/>
    </source>
</evidence>
<dbReference type="SUPFAM" id="SSF55874">
    <property type="entry name" value="ATPase domain of HSP90 chaperone/DNA topoisomerase II/histidine kinase"/>
    <property type="match status" value="1"/>
</dbReference>
<keyword evidence="14" id="KW-1185">Reference proteome</keyword>
<evidence type="ECO:0000313" key="13">
    <source>
        <dbReference type="EMBL" id="MFF0542865.1"/>
    </source>
</evidence>
<evidence type="ECO:0000256" key="1">
    <source>
        <dbReference type="ARBA" id="ARBA00000085"/>
    </source>
</evidence>
<feature type="transmembrane region" description="Helical" evidence="10">
    <location>
        <begin position="151"/>
        <end position="173"/>
    </location>
</feature>
<dbReference type="RefSeq" id="WP_387699615.1">
    <property type="nucleotide sequence ID" value="NZ_JBIAMX010000004.1"/>
</dbReference>
<dbReference type="GO" id="GO:0016301">
    <property type="term" value="F:kinase activity"/>
    <property type="evidence" value="ECO:0007669"/>
    <property type="project" value="UniProtKB-KW"/>
</dbReference>
<keyword evidence="4" id="KW-0808">Transferase</keyword>
<sequence>MLVSARLLSGSAATGPPGRSPVRLPARRDAAVAVAAVAVDVLVFSDVLAPLPAGLHTSAVGLAAWAAVGALVLAWRSIAPPLVLALVCAHSAVAALSLSYRPMLEVCVALTAVVAVCRRSVGVVGTAAVALVALTWVAGEVRSSAAVLRPAQLTVLWGFYLIVVGVAVGAGLWRRRGERRSDELARRGAEEARLAVLAERRRMARELHDIIGSTVTVMMLQAAGARRVMALDPARADRALAAVDELGVQAMGELHRLLGLLRTADPAGSPAVDLPGLADLDALVASLRATGLRITVTEHGPRERLDPSVDLTLYRVVQEALTNVAKHAGPGARAHVELAWAPARLTASVTDDGRGRGPAAPRTTGGRGLVGLSERVVIVGGAVESGPCPGGGFRVAATLPCGSPRG</sequence>
<dbReference type="EC" id="2.7.13.3" evidence="2"/>
<organism evidence="13 14">
    <name type="scientific">Nocardia thailandica</name>
    <dbReference type="NCBI Taxonomy" id="257275"/>
    <lineage>
        <taxon>Bacteria</taxon>
        <taxon>Bacillati</taxon>
        <taxon>Actinomycetota</taxon>
        <taxon>Actinomycetes</taxon>
        <taxon>Mycobacteriales</taxon>
        <taxon>Nocardiaceae</taxon>
        <taxon>Nocardia</taxon>
    </lineage>
</organism>
<dbReference type="InterPro" id="IPR011712">
    <property type="entry name" value="Sig_transdc_His_kin_sub3_dim/P"/>
</dbReference>
<evidence type="ECO:0000256" key="8">
    <source>
        <dbReference type="ARBA" id="ARBA00023012"/>
    </source>
</evidence>
<evidence type="ECO:0000256" key="10">
    <source>
        <dbReference type="SAM" id="Phobius"/>
    </source>
</evidence>
<dbReference type="InterPro" id="IPR036890">
    <property type="entry name" value="HATPase_C_sf"/>
</dbReference>
<evidence type="ECO:0000256" key="2">
    <source>
        <dbReference type="ARBA" id="ARBA00012438"/>
    </source>
</evidence>
<keyword evidence="8" id="KW-0902">Two-component regulatory system</keyword>
<feature type="transmembrane region" description="Helical" evidence="10">
    <location>
        <begin position="81"/>
        <end position="100"/>
    </location>
</feature>
<dbReference type="Gene3D" id="3.30.565.10">
    <property type="entry name" value="Histidine kinase-like ATPase, C-terminal domain"/>
    <property type="match status" value="1"/>
</dbReference>